<dbReference type="EMBL" id="CAJNOT010003487">
    <property type="protein sequence ID" value="CAF1386653.1"/>
    <property type="molecule type" value="Genomic_DNA"/>
</dbReference>
<protein>
    <submittedName>
        <fullName evidence="1">Uncharacterized protein</fullName>
    </submittedName>
</protein>
<evidence type="ECO:0000313" key="2">
    <source>
        <dbReference type="Proteomes" id="UP000663864"/>
    </source>
</evidence>
<sequence length="113" mass="13025">HYHQISSKLAVCLIRSIQASTETIAINDVILNNNQQSTSINTTVADEIGIVPYKRSYSTTLNNENPNLLKKFIRYVKNIPCDCLCPVNLYRHIQNYRKVDSQDEKDYNSNYNV</sequence>
<evidence type="ECO:0000313" key="1">
    <source>
        <dbReference type="EMBL" id="CAF1386653.1"/>
    </source>
</evidence>
<dbReference type="AlphaFoldDB" id="A0A815K8X0"/>
<reference evidence="1" key="1">
    <citation type="submission" date="2021-02" db="EMBL/GenBank/DDBJ databases">
        <authorList>
            <person name="Nowell W R."/>
        </authorList>
    </citation>
    <scope>NUCLEOTIDE SEQUENCE</scope>
</reference>
<accession>A0A815K8X0</accession>
<comment type="caution">
    <text evidence="1">The sequence shown here is derived from an EMBL/GenBank/DDBJ whole genome shotgun (WGS) entry which is preliminary data.</text>
</comment>
<feature type="non-terminal residue" evidence="1">
    <location>
        <position position="1"/>
    </location>
</feature>
<dbReference type="Proteomes" id="UP000663864">
    <property type="component" value="Unassembled WGS sequence"/>
</dbReference>
<organism evidence="1 2">
    <name type="scientific">Rotaria sordida</name>
    <dbReference type="NCBI Taxonomy" id="392033"/>
    <lineage>
        <taxon>Eukaryota</taxon>
        <taxon>Metazoa</taxon>
        <taxon>Spiralia</taxon>
        <taxon>Gnathifera</taxon>
        <taxon>Rotifera</taxon>
        <taxon>Eurotatoria</taxon>
        <taxon>Bdelloidea</taxon>
        <taxon>Philodinida</taxon>
        <taxon>Philodinidae</taxon>
        <taxon>Rotaria</taxon>
    </lineage>
</organism>
<gene>
    <name evidence="1" type="ORF">ZHD862_LOCUS32403</name>
</gene>
<proteinExistence type="predicted"/>
<name>A0A815K8X0_9BILA</name>